<evidence type="ECO:0000313" key="1">
    <source>
        <dbReference type="EMBL" id="KAI5434203.1"/>
    </source>
</evidence>
<reference evidence="1 2" key="1">
    <citation type="journal article" date="2022" name="Nat. Genet.">
        <title>Improved pea reference genome and pan-genome highlight genomic features and evolutionary characteristics.</title>
        <authorList>
            <person name="Yang T."/>
            <person name="Liu R."/>
            <person name="Luo Y."/>
            <person name="Hu S."/>
            <person name="Wang D."/>
            <person name="Wang C."/>
            <person name="Pandey M.K."/>
            <person name="Ge S."/>
            <person name="Xu Q."/>
            <person name="Li N."/>
            <person name="Li G."/>
            <person name="Huang Y."/>
            <person name="Saxena R.K."/>
            <person name="Ji Y."/>
            <person name="Li M."/>
            <person name="Yan X."/>
            <person name="He Y."/>
            <person name="Liu Y."/>
            <person name="Wang X."/>
            <person name="Xiang C."/>
            <person name="Varshney R.K."/>
            <person name="Ding H."/>
            <person name="Gao S."/>
            <person name="Zong X."/>
        </authorList>
    </citation>
    <scope>NUCLEOTIDE SEQUENCE [LARGE SCALE GENOMIC DNA]</scope>
    <source>
        <strain evidence="1 2">cv. Zhongwan 6</strain>
    </source>
</reference>
<gene>
    <name evidence="1" type="ORF">KIW84_021170</name>
</gene>
<organism evidence="1 2">
    <name type="scientific">Pisum sativum</name>
    <name type="common">Garden pea</name>
    <name type="synonym">Lathyrus oleraceus</name>
    <dbReference type="NCBI Taxonomy" id="3888"/>
    <lineage>
        <taxon>Eukaryota</taxon>
        <taxon>Viridiplantae</taxon>
        <taxon>Streptophyta</taxon>
        <taxon>Embryophyta</taxon>
        <taxon>Tracheophyta</taxon>
        <taxon>Spermatophyta</taxon>
        <taxon>Magnoliopsida</taxon>
        <taxon>eudicotyledons</taxon>
        <taxon>Gunneridae</taxon>
        <taxon>Pentapetalae</taxon>
        <taxon>rosids</taxon>
        <taxon>fabids</taxon>
        <taxon>Fabales</taxon>
        <taxon>Fabaceae</taxon>
        <taxon>Papilionoideae</taxon>
        <taxon>50 kb inversion clade</taxon>
        <taxon>NPAAA clade</taxon>
        <taxon>Hologalegina</taxon>
        <taxon>IRL clade</taxon>
        <taxon>Fabeae</taxon>
        <taxon>Lathyrus</taxon>
    </lineage>
</organism>
<evidence type="ECO:0000313" key="2">
    <source>
        <dbReference type="Proteomes" id="UP001058974"/>
    </source>
</evidence>
<comment type="caution">
    <text evidence="1">The sequence shown here is derived from an EMBL/GenBank/DDBJ whole genome shotgun (WGS) entry which is preliminary data.</text>
</comment>
<dbReference type="Gramene" id="Psat02G0117000-T1">
    <property type="protein sequence ID" value="KAI5434203.1"/>
    <property type="gene ID" value="KIW84_021170"/>
</dbReference>
<dbReference type="EMBL" id="JAMSHJ010000002">
    <property type="protein sequence ID" value="KAI5434203.1"/>
    <property type="molecule type" value="Genomic_DNA"/>
</dbReference>
<protein>
    <recommendedName>
        <fullName evidence="3">RNA-directed DNA polymerase, eukaryota, reverse transcriptase zinc-binding domain protein</fullName>
    </recommendedName>
</protein>
<name>A0A9D4Y724_PEA</name>
<keyword evidence="2" id="KW-1185">Reference proteome</keyword>
<evidence type="ECO:0008006" key="3">
    <source>
        <dbReference type="Google" id="ProtNLM"/>
    </source>
</evidence>
<accession>A0A9D4Y724</accession>
<dbReference type="AlphaFoldDB" id="A0A9D4Y724"/>
<dbReference type="Proteomes" id="UP001058974">
    <property type="component" value="Chromosome 2"/>
</dbReference>
<proteinExistence type="predicted"/>
<sequence length="121" mass="14058">MHAVSWDTITKSKISGGLGLRKLDVMSIACIMKLGWKILSNADDLWCKVMKNRYKCGDIHDIIKCMTIGEERSINAWSDNWLEPRRNFNEYQNQIPKELEGVRVSDLVDENGEWNWSLLQD</sequence>